<dbReference type="AlphaFoldDB" id="A0A6N3F0Z9"/>
<protein>
    <submittedName>
        <fullName evidence="2">Uncharacterized protein</fullName>
    </submittedName>
</protein>
<feature type="transmembrane region" description="Helical" evidence="1">
    <location>
        <begin position="12"/>
        <end position="29"/>
    </location>
</feature>
<proteinExistence type="predicted"/>
<evidence type="ECO:0000313" key="2">
    <source>
        <dbReference type="EMBL" id="VYU45673.1"/>
    </source>
</evidence>
<reference evidence="2" key="1">
    <citation type="submission" date="2019-11" db="EMBL/GenBank/DDBJ databases">
        <authorList>
            <person name="Feng L."/>
        </authorList>
    </citation>
    <scope>NUCLEOTIDE SEQUENCE</scope>
    <source>
        <strain evidence="2">PdistasonisLFYP31</strain>
    </source>
</reference>
<dbReference type="EMBL" id="CACRUW010000016">
    <property type="protein sequence ID" value="VYU45673.1"/>
    <property type="molecule type" value="Genomic_DNA"/>
</dbReference>
<sequence>MNKSENRTKKYFFALFIFVHSLIVFLLIFRKRLKYNQ</sequence>
<name>A0A6N3F0Z9_PARDI</name>
<keyword evidence="1" id="KW-1133">Transmembrane helix</keyword>
<gene>
    <name evidence="2" type="ORF">PDLFYP31_02680</name>
</gene>
<keyword evidence="1" id="KW-0472">Membrane</keyword>
<keyword evidence="1" id="KW-0812">Transmembrane</keyword>
<accession>A0A6N3F0Z9</accession>
<organism evidence="2">
    <name type="scientific">Parabacteroides distasonis</name>
    <dbReference type="NCBI Taxonomy" id="823"/>
    <lineage>
        <taxon>Bacteria</taxon>
        <taxon>Pseudomonadati</taxon>
        <taxon>Bacteroidota</taxon>
        <taxon>Bacteroidia</taxon>
        <taxon>Bacteroidales</taxon>
        <taxon>Tannerellaceae</taxon>
        <taxon>Parabacteroides</taxon>
    </lineage>
</organism>
<evidence type="ECO:0000256" key="1">
    <source>
        <dbReference type="SAM" id="Phobius"/>
    </source>
</evidence>